<sequence length="272" mass="32725">MNPHEEKIKQYLKKNIKVDVDKQLSQEQKEEFVRRKLFTEQTYQHNFQQKTLFQMIKDKVMQGYGYFQTRRFRMFMKETFPFLAFVSFSTYIIYKMENQFDKMNQSVFKVKTLKEQEIEKENEYIAKALRGEPFSNQDNQITDVPDKRNKYKFEELETDEGIDFDTREDFLDGLRKDYNQGIQIAEEYKEEVFQYAKENKKKIGFGIGLTKEEEDEEQQDDPTLKNLLSKPTQQPKKEVQQKKVKTIKRQTKKPVFDEDDDGYEGFGPSTRD</sequence>
<feature type="compositionally biased region" description="Basic residues" evidence="1">
    <location>
        <begin position="242"/>
        <end position="252"/>
    </location>
</feature>
<dbReference type="HOGENOM" id="CLU_1024807_0_0_1"/>
<dbReference type="OMA" id="IYKMENQ"/>
<reference evidence="3" key="1">
    <citation type="journal article" date="2006" name="PLoS Biol.">
        <title>Macronuclear genome sequence of the ciliate Tetrahymena thermophila, a model eukaryote.</title>
        <authorList>
            <person name="Eisen J.A."/>
            <person name="Coyne R.S."/>
            <person name="Wu M."/>
            <person name="Wu D."/>
            <person name="Thiagarajan M."/>
            <person name="Wortman J.R."/>
            <person name="Badger J.H."/>
            <person name="Ren Q."/>
            <person name="Amedeo P."/>
            <person name="Jones K.M."/>
            <person name="Tallon L.J."/>
            <person name="Delcher A.L."/>
            <person name="Salzberg S.L."/>
            <person name="Silva J.C."/>
            <person name="Haas B.J."/>
            <person name="Majoros W.H."/>
            <person name="Farzad M."/>
            <person name="Carlton J.M."/>
            <person name="Smith R.K. Jr."/>
            <person name="Garg J."/>
            <person name="Pearlman R.E."/>
            <person name="Karrer K.M."/>
            <person name="Sun L."/>
            <person name="Manning G."/>
            <person name="Elde N.C."/>
            <person name="Turkewitz A.P."/>
            <person name="Asai D.J."/>
            <person name="Wilkes D.E."/>
            <person name="Wang Y."/>
            <person name="Cai H."/>
            <person name="Collins K."/>
            <person name="Stewart B.A."/>
            <person name="Lee S.R."/>
            <person name="Wilamowska K."/>
            <person name="Weinberg Z."/>
            <person name="Ruzzo W.L."/>
            <person name="Wloga D."/>
            <person name="Gaertig J."/>
            <person name="Frankel J."/>
            <person name="Tsao C.-C."/>
            <person name="Gorovsky M.A."/>
            <person name="Keeling P.J."/>
            <person name="Waller R.F."/>
            <person name="Patron N.J."/>
            <person name="Cherry J.M."/>
            <person name="Stover N.A."/>
            <person name="Krieger C.J."/>
            <person name="del Toro C."/>
            <person name="Ryder H.F."/>
            <person name="Williamson S.C."/>
            <person name="Barbeau R.A."/>
            <person name="Hamilton E.P."/>
            <person name="Orias E."/>
        </authorList>
    </citation>
    <scope>NUCLEOTIDE SEQUENCE [LARGE SCALE GENOMIC DNA]</scope>
    <source>
        <strain evidence="3">SB210</strain>
    </source>
</reference>
<accession>Q24I18</accession>
<dbReference type="InParanoid" id="Q24I18"/>
<name>Q24I18_TETTS</name>
<dbReference type="RefSeq" id="XP_001027662.1">
    <property type="nucleotide sequence ID" value="XM_001027662.2"/>
</dbReference>
<dbReference type="AlphaFoldDB" id="Q24I18"/>
<gene>
    <name evidence="2" type="ORF">TTHERM_00571560</name>
</gene>
<evidence type="ECO:0000313" key="2">
    <source>
        <dbReference type="EMBL" id="EAS07420.1"/>
    </source>
</evidence>
<proteinExistence type="predicted"/>
<dbReference type="eggNOG" id="ENOG502STRU">
    <property type="taxonomic scope" value="Eukaryota"/>
</dbReference>
<feature type="region of interest" description="Disordered" evidence="1">
    <location>
        <begin position="212"/>
        <end position="272"/>
    </location>
</feature>
<keyword evidence="3" id="KW-1185">Reference proteome</keyword>
<evidence type="ECO:0000313" key="3">
    <source>
        <dbReference type="Proteomes" id="UP000009168"/>
    </source>
</evidence>
<evidence type="ECO:0000256" key="1">
    <source>
        <dbReference type="SAM" id="MobiDB-lite"/>
    </source>
</evidence>
<dbReference type="GeneID" id="7823922"/>
<organism evidence="2 3">
    <name type="scientific">Tetrahymena thermophila (strain SB210)</name>
    <dbReference type="NCBI Taxonomy" id="312017"/>
    <lineage>
        <taxon>Eukaryota</taxon>
        <taxon>Sar</taxon>
        <taxon>Alveolata</taxon>
        <taxon>Ciliophora</taxon>
        <taxon>Intramacronucleata</taxon>
        <taxon>Oligohymenophorea</taxon>
        <taxon>Hymenostomatida</taxon>
        <taxon>Tetrahymenina</taxon>
        <taxon>Tetrahymenidae</taxon>
        <taxon>Tetrahymena</taxon>
    </lineage>
</organism>
<protein>
    <submittedName>
        <fullName evidence="2">Uncharacterized protein</fullName>
    </submittedName>
</protein>
<dbReference type="KEGG" id="tet:TTHERM_00571560"/>
<dbReference type="EMBL" id="GG662498">
    <property type="protein sequence ID" value="EAS07420.1"/>
    <property type="molecule type" value="Genomic_DNA"/>
</dbReference>
<dbReference type="OrthoDB" id="10440117at2759"/>
<dbReference type="Proteomes" id="UP000009168">
    <property type="component" value="Unassembled WGS sequence"/>
</dbReference>